<dbReference type="PROSITE" id="PS01007">
    <property type="entry name" value="TRANSPOSASE_MUTATOR"/>
    <property type="match status" value="1"/>
</dbReference>
<dbReference type="Proteomes" id="UP001151760">
    <property type="component" value="Unassembled WGS sequence"/>
</dbReference>
<feature type="region of interest" description="Disordered" evidence="4">
    <location>
        <begin position="96"/>
        <end position="120"/>
    </location>
</feature>
<organism evidence="5 6">
    <name type="scientific">Tanacetum coccineum</name>
    <dbReference type="NCBI Taxonomy" id="301880"/>
    <lineage>
        <taxon>Eukaryota</taxon>
        <taxon>Viridiplantae</taxon>
        <taxon>Streptophyta</taxon>
        <taxon>Embryophyta</taxon>
        <taxon>Tracheophyta</taxon>
        <taxon>Spermatophyta</taxon>
        <taxon>Magnoliopsida</taxon>
        <taxon>eudicotyledons</taxon>
        <taxon>Gunneridae</taxon>
        <taxon>Pentapetalae</taxon>
        <taxon>asterids</taxon>
        <taxon>campanulids</taxon>
        <taxon>Asterales</taxon>
        <taxon>Asteraceae</taxon>
        <taxon>Asteroideae</taxon>
        <taxon>Anthemideae</taxon>
        <taxon>Anthemidinae</taxon>
        <taxon>Tanacetum</taxon>
    </lineage>
</organism>
<keyword evidence="3" id="KW-0233">DNA recombination</keyword>
<comment type="caution">
    <text evidence="5">The sequence shown here is derived from an EMBL/GenBank/DDBJ whole genome shotgun (WGS) entry which is preliminary data.</text>
</comment>
<evidence type="ECO:0000313" key="6">
    <source>
        <dbReference type="Proteomes" id="UP001151760"/>
    </source>
</evidence>
<feature type="compositionally biased region" description="Low complexity" evidence="4">
    <location>
        <begin position="332"/>
        <end position="346"/>
    </location>
</feature>
<evidence type="ECO:0000256" key="1">
    <source>
        <dbReference type="ARBA" id="ARBA00022578"/>
    </source>
</evidence>
<keyword evidence="2" id="KW-0238">DNA-binding</keyword>
<proteinExistence type="predicted"/>
<evidence type="ECO:0000256" key="4">
    <source>
        <dbReference type="SAM" id="MobiDB-lite"/>
    </source>
</evidence>
<feature type="compositionally biased region" description="Acidic residues" evidence="4">
    <location>
        <begin position="98"/>
        <end position="113"/>
    </location>
</feature>
<gene>
    <name evidence="5" type="ORF">Tco_0894736</name>
</gene>
<dbReference type="InterPro" id="IPR001207">
    <property type="entry name" value="Transposase_mutator"/>
</dbReference>
<dbReference type="EMBL" id="BQNB010014164">
    <property type="protein sequence ID" value="GJT24799.1"/>
    <property type="molecule type" value="Genomic_DNA"/>
</dbReference>
<accession>A0ABQ5CDV4</accession>
<dbReference type="PANTHER" id="PTHR31973">
    <property type="entry name" value="POLYPROTEIN, PUTATIVE-RELATED"/>
    <property type="match status" value="1"/>
</dbReference>
<reference evidence="5" key="2">
    <citation type="submission" date="2022-01" db="EMBL/GenBank/DDBJ databases">
        <authorList>
            <person name="Yamashiro T."/>
            <person name="Shiraishi A."/>
            <person name="Satake H."/>
            <person name="Nakayama K."/>
        </authorList>
    </citation>
    <scope>NUCLEOTIDE SEQUENCE</scope>
</reference>
<reference evidence="5" key="1">
    <citation type="journal article" date="2022" name="Int. J. Mol. Sci.">
        <title>Draft Genome of Tanacetum Coccineum: Genomic Comparison of Closely Related Tanacetum-Family Plants.</title>
        <authorList>
            <person name="Yamashiro T."/>
            <person name="Shiraishi A."/>
            <person name="Nakayama K."/>
            <person name="Satake H."/>
        </authorList>
    </citation>
    <scope>NUCLEOTIDE SEQUENCE</scope>
</reference>
<name>A0ABQ5CDV4_9ASTR</name>
<feature type="region of interest" description="Disordered" evidence="4">
    <location>
        <begin position="328"/>
        <end position="363"/>
    </location>
</feature>
<keyword evidence="1" id="KW-0815">Transposition</keyword>
<protein>
    <submittedName>
        <fullName evidence="5">Mutator type transposase</fullName>
    </submittedName>
</protein>
<evidence type="ECO:0000313" key="5">
    <source>
        <dbReference type="EMBL" id="GJT24799.1"/>
    </source>
</evidence>
<sequence>MVRLSSVIDDVMRQLSFDETELDGEAGFADVTGSGMDSSGLSHDESFGVSELPVSEEPDVGPTQEPILAEVRTQEPIMAEEFSVEDVVIEDYVSSGEVGEDAEQGNGQEDESAPTDGQFFYDDEGIYTAYETEYDVQSSKDAGTDDDDDDVDEDFLVDKENEIVEPDVDVHLFGEDVDVINADSFDSDPGNDEERNYRKRRLAELRTKMKGVINASGFRASRRDLLGLDGAFMKGPFLGQCLGDDIDLHPNSNFTFISDRQKGIIPTIKTVYPSAEHRYCLRHIHENMKQGLCVQAYKDLFRRAASATNVRDFEKYCCIALKATCKGQGRKATTGGNNAEGSGSASRQAQQTEPAVGQDGSGGSGTGVVIGLSVAAGKGGAGKGGAGVANQVSQTRNADGREMGDSVPTQSNAAGGASEWSFL</sequence>
<keyword evidence="6" id="KW-1185">Reference proteome</keyword>
<evidence type="ECO:0000256" key="3">
    <source>
        <dbReference type="ARBA" id="ARBA00023172"/>
    </source>
</evidence>
<feature type="region of interest" description="Disordered" evidence="4">
    <location>
        <begin position="381"/>
        <end position="423"/>
    </location>
</feature>
<dbReference type="PANTHER" id="PTHR31973:SF190">
    <property type="entry name" value="MULE TRANSPOSASE DOMAIN-CONTAINING PROTEIN"/>
    <property type="match status" value="1"/>
</dbReference>
<evidence type="ECO:0000256" key="2">
    <source>
        <dbReference type="ARBA" id="ARBA00023125"/>
    </source>
</evidence>